<name>A0A9P8SNZ4_9HYPO</name>
<dbReference type="RefSeq" id="XP_044725903.1">
    <property type="nucleotide sequence ID" value="XM_044859503.1"/>
</dbReference>
<sequence>MTNTTSHDFVVSERNGIAENRHEIHAAVVDSTGRLLLSLGNPSRLTLIRSAAKPLQALAVAESGALERYGFDEADLALVCASHSSEDRHVARARAMLGKARNAEESLRCGGHPSIMPGIHRDWIRRDVVPTAVWSNCSGKHAGVLAAAKAIGADVADYHLLGHPVQARIADVVGDLSGLQSQEIQ</sequence>
<proteinExistence type="predicted"/>
<dbReference type="GeneID" id="68350161"/>
<gene>
    <name evidence="1" type="ORF">HRG_01032</name>
</gene>
<dbReference type="InterPro" id="IPR010349">
    <property type="entry name" value="Asparaginase_II"/>
</dbReference>
<accession>A0A9P8SNZ4</accession>
<reference evidence="1" key="1">
    <citation type="submission" date="2021-09" db="EMBL/GenBank/DDBJ databases">
        <title>A high-quality genome of the endoparasitic fungus Hirsutella rhossiliensis with a comparison of Hirsutella genomes reveals transposable elements contributing to genome size variation.</title>
        <authorList>
            <person name="Lin R."/>
            <person name="Jiao Y."/>
            <person name="Sun X."/>
            <person name="Ling J."/>
            <person name="Xie B."/>
            <person name="Cheng X."/>
        </authorList>
    </citation>
    <scope>NUCLEOTIDE SEQUENCE</scope>
    <source>
        <strain evidence="1">HR02</strain>
    </source>
</reference>
<comment type="caution">
    <text evidence="1">The sequence shown here is derived from an EMBL/GenBank/DDBJ whole genome shotgun (WGS) entry which is preliminary data.</text>
</comment>
<keyword evidence="2" id="KW-1185">Reference proteome</keyword>
<dbReference type="Proteomes" id="UP000824596">
    <property type="component" value="Unassembled WGS sequence"/>
</dbReference>
<evidence type="ECO:0000313" key="1">
    <source>
        <dbReference type="EMBL" id="KAH0968390.1"/>
    </source>
</evidence>
<dbReference type="PANTHER" id="PTHR42110">
    <property type="entry name" value="L-ASPARAGINASE, PUTATIVE (AFU_ORTHOLOGUE AFUA_3G11890)-RELATED"/>
    <property type="match status" value="1"/>
</dbReference>
<dbReference type="PANTHER" id="PTHR42110:SF1">
    <property type="entry name" value="L-ASPARAGINASE, PUTATIVE (AFU_ORTHOLOGUE AFUA_3G11890)-RELATED"/>
    <property type="match status" value="1"/>
</dbReference>
<evidence type="ECO:0000313" key="2">
    <source>
        <dbReference type="Proteomes" id="UP000824596"/>
    </source>
</evidence>
<organism evidence="1 2">
    <name type="scientific">Hirsutella rhossiliensis</name>
    <dbReference type="NCBI Taxonomy" id="111463"/>
    <lineage>
        <taxon>Eukaryota</taxon>
        <taxon>Fungi</taxon>
        <taxon>Dikarya</taxon>
        <taxon>Ascomycota</taxon>
        <taxon>Pezizomycotina</taxon>
        <taxon>Sordariomycetes</taxon>
        <taxon>Hypocreomycetidae</taxon>
        <taxon>Hypocreales</taxon>
        <taxon>Ophiocordycipitaceae</taxon>
        <taxon>Hirsutella</taxon>
    </lineage>
</organism>
<protein>
    <submittedName>
        <fullName evidence="1">L-asparaginase II domain-containing protein</fullName>
    </submittedName>
</protein>
<dbReference type="EMBL" id="JAIZPD010000001">
    <property type="protein sequence ID" value="KAH0968390.1"/>
    <property type="molecule type" value="Genomic_DNA"/>
</dbReference>
<dbReference type="Pfam" id="PF06089">
    <property type="entry name" value="Asparaginase_II"/>
    <property type="match status" value="1"/>
</dbReference>
<dbReference type="OrthoDB" id="4921798at2759"/>
<dbReference type="AlphaFoldDB" id="A0A9P8SNZ4"/>